<protein>
    <recommendedName>
        <fullName evidence="2">DUF3127 domain-containing protein</fullName>
    </recommendedName>
</protein>
<evidence type="ECO:0008006" key="2">
    <source>
        <dbReference type="Google" id="ProtNLM"/>
    </source>
</evidence>
<accession>A0A6J5MRW0</accession>
<proteinExistence type="predicted"/>
<reference evidence="1" key="1">
    <citation type="submission" date="2020-04" db="EMBL/GenBank/DDBJ databases">
        <authorList>
            <person name="Chiriac C."/>
            <person name="Salcher M."/>
            <person name="Ghai R."/>
            <person name="Kavagutti S V."/>
        </authorList>
    </citation>
    <scope>NUCLEOTIDE SEQUENCE</scope>
</reference>
<dbReference type="Pfam" id="PF11325">
    <property type="entry name" value="DUF3127"/>
    <property type="match status" value="1"/>
</dbReference>
<name>A0A6J5MRW0_9CAUD</name>
<dbReference type="EMBL" id="LR796502">
    <property type="protein sequence ID" value="CAB4149202.1"/>
    <property type="molecule type" value="Genomic_DNA"/>
</dbReference>
<organism evidence="1">
    <name type="scientific">uncultured Caudovirales phage</name>
    <dbReference type="NCBI Taxonomy" id="2100421"/>
    <lineage>
        <taxon>Viruses</taxon>
        <taxon>Duplodnaviria</taxon>
        <taxon>Heunggongvirae</taxon>
        <taxon>Uroviricota</taxon>
        <taxon>Caudoviricetes</taxon>
        <taxon>Peduoviridae</taxon>
        <taxon>Maltschvirus</taxon>
        <taxon>Maltschvirus maltsch</taxon>
    </lineage>
</organism>
<dbReference type="InterPro" id="IPR021474">
    <property type="entry name" value="DUF3127"/>
</dbReference>
<evidence type="ECO:0000313" key="1">
    <source>
        <dbReference type="EMBL" id="CAB4149202.1"/>
    </source>
</evidence>
<gene>
    <name evidence="1" type="ORF">UFOVP523_52</name>
</gene>
<sequence>MNIEIKGQIVGINETEVKSEKFSKREFKVTTLDQYPNTYKIQVTNEKCPLLDKFKVGDEVNVHCNLNGRDWTNPTTQIVSNFISLDCWRIEQVTNEVKVENTILEDSKDLPF</sequence>